<reference evidence="2 3" key="1">
    <citation type="journal article" date="2003" name="Nature">
        <title>Genome divergence in two Prochlorococcus ecotypes reflects oceanic niche differentiation.</title>
        <authorList>
            <person name="Rocap G."/>
            <person name="Larimer F.W."/>
            <person name="Lamerdin J.E."/>
            <person name="Malfatti S."/>
            <person name="Chain P."/>
            <person name="Ahlgren N.A."/>
            <person name="Arellano A."/>
            <person name="Coleman M."/>
            <person name="Hauser L."/>
            <person name="Hess W.R."/>
            <person name="Johnson Z.I."/>
            <person name="Land M.L."/>
            <person name="Lindell D."/>
            <person name="Post A.F."/>
            <person name="Regala W."/>
            <person name="Shah M."/>
            <person name="Shaw S.L."/>
            <person name="Steglich C."/>
            <person name="Sullivan M.B."/>
            <person name="Ting C.S."/>
            <person name="Tolonen A."/>
            <person name="Webb E.A."/>
            <person name="Zinser E.R."/>
            <person name="Chisholm S.W."/>
        </authorList>
    </citation>
    <scope>NUCLEOTIDE SEQUENCE [LARGE SCALE GENOMIC DNA]</scope>
    <source>
        <strain evidence="3">MIT 9313</strain>
    </source>
</reference>
<accession>Q7V5Q7</accession>
<dbReference type="AlphaFoldDB" id="Q7V5Q7"/>
<dbReference type="Pfam" id="PF08241">
    <property type="entry name" value="Methyltransf_11"/>
    <property type="match status" value="1"/>
</dbReference>
<dbReference type="HOGENOM" id="CLU_046586_2_3_3"/>
<organism evidence="2 3">
    <name type="scientific">Prochlorococcus marinus (strain MIT 9313)</name>
    <dbReference type="NCBI Taxonomy" id="74547"/>
    <lineage>
        <taxon>Bacteria</taxon>
        <taxon>Bacillati</taxon>
        <taxon>Cyanobacteriota</taxon>
        <taxon>Cyanophyceae</taxon>
        <taxon>Synechococcales</taxon>
        <taxon>Prochlorococcaceae</taxon>
        <taxon>Prochlorococcus</taxon>
    </lineage>
</organism>
<evidence type="ECO:0000313" key="2">
    <source>
        <dbReference type="EMBL" id="CAE21665.1"/>
    </source>
</evidence>
<evidence type="ECO:0000313" key="3">
    <source>
        <dbReference type="Proteomes" id="UP000001423"/>
    </source>
</evidence>
<dbReference type="InterPro" id="IPR029063">
    <property type="entry name" value="SAM-dependent_MTases_sf"/>
</dbReference>
<dbReference type="EMBL" id="BX548175">
    <property type="protein sequence ID" value="CAE21665.1"/>
    <property type="molecule type" value="Genomic_DNA"/>
</dbReference>
<gene>
    <name evidence="2" type="ordered locus">PMT_1490</name>
</gene>
<dbReference type="InterPro" id="IPR013216">
    <property type="entry name" value="Methyltransf_11"/>
</dbReference>
<dbReference type="eggNOG" id="COG4106">
    <property type="taxonomic scope" value="Bacteria"/>
</dbReference>
<dbReference type="Gene3D" id="3.40.50.150">
    <property type="entry name" value="Vaccinia Virus protein VP39"/>
    <property type="match status" value="1"/>
</dbReference>
<dbReference type="SUPFAM" id="SSF53335">
    <property type="entry name" value="S-adenosyl-L-methionine-dependent methyltransferases"/>
    <property type="match status" value="1"/>
</dbReference>
<sequence>MAGVSPLSNRWSKQVLSNFEQAASTYNSQAQLQRAVAWRLARQCARQHIPAGFWVDLGSGTGLMADALEACNPHQAVLRVDGCHEMLKHHHHSSQTLLWDLNLGVPSWPQLPSLLASSFALHWLINPLERLHEWMAALTPEGWLALALPVEGSFPQWHQAAATAGVSCTALPFPSQASLLDVLSSNNIRHQQLHQFTQQSPEVFQLLKPMRQIGAQASPCSTMGVGNWRHLKQAWPRCQNSGDAQLTWLIQLLLIQR</sequence>
<proteinExistence type="predicted"/>
<protein>
    <recommendedName>
        <fullName evidence="1">Methyltransferase type 11 domain-containing protein</fullName>
    </recommendedName>
</protein>
<keyword evidence="3" id="KW-1185">Reference proteome</keyword>
<dbReference type="Proteomes" id="UP000001423">
    <property type="component" value="Chromosome"/>
</dbReference>
<evidence type="ECO:0000259" key="1">
    <source>
        <dbReference type="Pfam" id="PF08241"/>
    </source>
</evidence>
<feature type="domain" description="Methyltransferase type 11" evidence="1">
    <location>
        <begin position="55"/>
        <end position="145"/>
    </location>
</feature>
<name>Q7V5Q7_PROMM</name>
<dbReference type="GO" id="GO:0008757">
    <property type="term" value="F:S-adenosylmethionine-dependent methyltransferase activity"/>
    <property type="evidence" value="ECO:0007669"/>
    <property type="project" value="InterPro"/>
</dbReference>
<dbReference type="KEGG" id="pmt:PMT_1490"/>
<dbReference type="DNASU" id="1728604"/>